<organism evidence="3 4">
    <name type="scientific">Pararobbsia silviterrae</name>
    <dbReference type="NCBI Taxonomy" id="1792498"/>
    <lineage>
        <taxon>Bacteria</taxon>
        <taxon>Pseudomonadati</taxon>
        <taxon>Pseudomonadota</taxon>
        <taxon>Betaproteobacteria</taxon>
        <taxon>Burkholderiales</taxon>
        <taxon>Burkholderiaceae</taxon>
        <taxon>Pararobbsia</taxon>
    </lineage>
</organism>
<dbReference type="Proteomes" id="UP000270342">
    <property type="component" value="Unassembled WGS sequence"/>
</dbReference>
<feature type="compositionally biased region" description="Low complexity" evidence="1">
    <location>
        <begin position="81"/>
        <end position="90"/>
    </location>
</feature>
<sequence>MTKARRIPVSELRIGMHIEALGVLWPRHPFARGSFTVTTLGEIAAIKDAGLPHVLVSEGKDLSRPALTPRPRTTPLPPSVPSSATPAPSATALSRLVQEESNDPTSVAAEVFKARRICAEAKETVMSMFEEVRLGRAIDPKTVLPLVQGVADSIQRNPVALISVARLKTHDDYTYLHSVAVCALMIGLTRQLGLDERSVLLAGAGGLMHDLGKAAVPLDILNKPGKLTDSEFDLMRRHSVAGSGMLKEAGAPLEVQDVALYHHEKMIGGGYPIGLVGDDIPLWARMGAVCDVYDAITSERPYKHAWNPADAIRNMANWNGHFDPRLFSAFVKSIGIYPVGSLVRLTSNELAVVIEPGSISLLKPQVRVFFSIPSNRIIPDTVIDLAADGCDIRIVGPEDPSQWGFPHLETLWQ</sequence>
<accession>A0A494XZA4</accession>
<dbReference type="NCBIfam" id="TIGR00277">
    <property type="entry name" value="HDIG"/>
    <property type="match status" value="1"/>
</dbReference>
<dbReference type="PANTHER" id="PTHR43155:SF2">
    <property type="entry name" value="CYCLIC DI-GMP PHOSPHODIESTERASE PA4108"/>
    <property type="match status" value="1"/>
</dbReference>
<dbReference type="InterPro" id="IPR037522">
    <property type="entry name" value="HD_GYP_dom"/>
</dbReference>
<dbReference type="Pfam" id="PF11871">
    <property type="entry name" value="DUF3391"/>
    <property type="match status" value="1"/>
</dbReference>
<feature type="domain" description="HD-GYP" evidence="2">
    <location>
        <begin position="152"/>
        <end position="346"/>
    </location>
</feature>
<dbReference type="Gene3D" id="1.10.3210.10">
    <property type="entry name" value="Hypothetical protein af1432"/>
    <property type="match status" value="1"/>
</dbReference>
<dbReference type="PROSITE" id="PS51832">
    <property type="entry name" value="HD_GYP"/>
    <property type="match status" value="1"/>
</dbReference>
<dbReference type="SUPFAM" id="SSF109604">
    <property type="entry name" value="HD-domain/PDEase-like"/>
    <property type="match status" value="1"/>
</dbReference>
<dbReference type="AlphaFoldDB" id="A0A494XZA4"/>
<evidence type="ECO:0000256" key="1">
    <source>
        <dbReference type="SAM" id="MobiDB-lite"/>
    </source>
</evidence>
<dbReference type="SMART" id="SM00471">
    <property type="entry name" value="HDc"/>
    <property type="match status" value="1"/>
</dbReference>
<evidence type="ECO:0000313" key="4">
    <source>
        <dbReference type="Proteomes" id="UP000270342"/>
    </source>
</evidence>
<evidence type="ECO:0000259" key="2">
    <source>
        <dbReference type="PROSITE" id="PS51832"/>
    </source>
</evidence>
<dbReference type="CDD" id="cd00077">
    <property type="entry name" value="HDc"/>
    <property type="match status" value="1"/>
</dbReference>
<name>A0A494XZA4_9BURK</name>
<protein>
    <submittedName>
        <fullName evidence="3">HD-GYP domain-containing protein</fullName>
    </submittedName>
</protein>
<dbReference type="InterPro" id="IPR006675">
    <property type="entry name" value="HDIG_dom"/>
</dbReference>
<proteinExistence type="predicted"/>
<reference evidence="3 4" key="1">
    <citation type="submission" date="2018-10" db="EMBL/GenBank/DDBJ databases">
        <title>Robbsia sp. DHC34, isolated from soil.</title>
        <authorList>
            <person name="Gao Z.-H."/>
            <person name="Qiu L.-H."/>
        </authorList>
    </citation>
    <scope>NUCLEOTIDE SEQUENCE [LARGE SCALE GENOMIC DNA]</scope>
    <source>
        <strain evidence="3 4">DHC34</strain>
    </source>
</reference>
<dbReference type="InterPro" id="IPR021812">
    <property type="entry name" value="DUF3391"/>
</dbReference>
<dbReference type="Pfam" id="PF13487">
    <property type="entry name" value="HD_5"/>
    <property type="match status" value="1"/>
</dbReference>
<dbReference type="PANTHER" id="PTHR43155">
    <property type="entry name" value="CYCLIC DI-GMP PHOSPHODIESTERASE PA4108-RELATED"/>
    <property type="match status" value="1"/>
</dbReference>
<feature type="region of interest" description="Disordered" evidence="1">
    <location>
        <begin position="62"/>
        <end position="90"/>
    </location>
</feature>
<dbReference type="EMBL" id="RBZU01000007">
    <property type="protein sequence ID" value="RKP53429.1"/>
    <property type="molecule type" value="Genomic_DNA"/>
</dbReference>
<dbReference type="GO" id="GO:0008081">
    <property type="term" value="F:phosphoric diester hydrolase activity"/>
    <property type="evidence" value="ECO:0007669"/>
    <property type="project" value="UniProtKB-ARBA"/>
</dbReference>
<dbReference type="OrthoDB" id="9774747at2"/>
<gene>
    <name evidence="3" type="ORF">D7S86_17140</name>
</gene>
<comment type="caution">
    <text evidence="3">The sequence shown here is derived from an EMBL/GenBank/DDBJ whole genome shotgun (WGS) entry which is preliminary data.</text>
</comment>
<keyword evidence="4" id="KW-1185">Reference proteome</keyword>
<evidence type="ECO:0000313" key="3">
    <source>
        <dbReference type="EMBL" id="RKP53429.1"/>
    </source>
</evidence>
<dbReference type="InterPro" id="IPR003607">
    <property type="entry name" value="HD/PDEase_dom"/>
</dbReference>
<dbReference type="RefSeq" id="WP_121088057.1">
    <property type="nucleotide sequence ID" value="NZ_RBZU01000007.1"/>
</dbReference>